<protein>
    <recommendedName>
        <fullName evidence="3">DUF1735 domain-containing protein</fullName>
    </recommendedName>
</protein>
<proteinExistence type="predicted"/>
<evidence type="ECO:0008006" key="3">
    <source>
        <dbReference type="Google" id="ProtNLM"/>
    </source>
</evidence>
<evidence type="ECO:0000313" key="1">
    <source>
        <dbReference type="EMBL" id="GGE44867.1"/>
    </source>
</evidence>
<name>A0ABQ1SKW0_9FLAO</name>
<gene>
    <name evidence="1" type="ORF">GCM10010832_26050</name>
</gene>
<dbReference type="Proteomes" id="UP000599179">
    <property type="component" value="Unassembled WGS sequence"/>
</dbReference>
<dbReference type="EMBL" id="BMGM01000014">
    <property type="protein sequence ID" value="GGE44867.1"/>
    <property type="molecule type" value="Genomic_DNA"/>
</dbReference>
<accession>A0ABQ1SKW0</accession>
<dbReference type="PROSITE" id="PS51257">
    <property type="entry name" value="PROKAR_LIPOPROTEIN"/>
    <property type="match status" value="1"/>
</dbReference>
<reference evidence="2" key="1">
    <citation type="journal article" date="2019" name="Int. J. Syst. Evol. Microbiol.">
        <title>The Global Catalogue of Microorganisms (GCM) 10K type strain sequencing project: providing services to taxonomists for standard genome sequencing and annotation.</title>
        <authorList>
            <consortium name="The Broad Institute Genomics Platform"/>
            <consortium name="The Broad Institute Genome Sequencing Center for Infectious Disease"/>
            <person name="Wu L."/>
            <person name="Ma J."/>
        </authorList>
    </citation>
    <scope>NUCLEOTIDE SEQUENCE [LARGE SCALE GENOMIC DNA]</scope>
    <source>
        <strain evidence="2">CGMCC 1.12931</strain>
    </source>
</reference>
<organism evidence="1 2">
    <name type="scientific">Psychroflexus planctonicus</name>
    <dbReference type="NCBI Taxonomy" id="1526575"/>
    <lineage>
        <taxon>Bacteria</taxon>
        <taxon>Pseudomonadati</taxon>
        <taxon>Bacteroidota</taxon>
        <taxon>Flavobacteriia</taxon>
        <taxon>Flavobacteriales</taxon>
        <taxon>Flavobacteriaceae</taxon>
        <taxon>Psychroflexus</taxon>
    </lineage>
</organism>
<dbReference type="RefSeq" id="WP_188459595.1">
    <property type="nucleotide sequence ID" value="NZ_BMGM01000014.1"/>
</dbReference>
<evidence type="ECO:0000313" key="2">
    <source>
        <dbReference type="Proteomes" id="UP000599179"/>
    </source>
</evidence>
<sequence>MKAIKVVSILLFVLSFCSCQEDDRPVLQDQFVRFSLMLDNNGNPLVFPQQSNNALEVFSYTLDKRDTLKLPLVLSTSKNIENLNLDYSVSIDGLETENLLLLPNNNQLNFNNSKFSDTITIVPQQRFNNLSGAIIEIELNQISDEDIHLGYPREQNNLSSFTVFIENTQPIVYQFEDVDFNIQGNQNEEFTFSILFDQLVSFEEISEFDFFDSEFINFVCDANPFSEFDFSVELIPFEGLSNSVEVRFTIVEDVGDFESNLNLNLRQVNSEEFIRQGNRSINFTKEGSLDVTREGDPATNWYNANNNFHRTFGRAWYFDEVDGECDWQSYQAFTRPVDVETGSEFDNGEGYHRFKIGFRSIIANPNGDIVGTNPFNLRRYYDGASVFSPAYAINEAVEFFPDPNLTNTGVVRVIPRTLQFFVDENLINVPMCGSGSYSFNENFNAWEMDLTLICDETEINGNPLVEKHIFVYSLNVSGDPENLDEICSPYYEF</sequence>
<comment type="caution">
    <text evidence="1">The sequence shown here is derived from an EMBL/GenBank/DDBJ whole genome shotgun (WGS) entry which is preliminary data.</text>
</comment>
<keyword evidence="2" id="KW-1185">Reference proteome</keyword>